<sequence>MTTQTISPPLERISLPRRWLAGWGSVLLLVTSTLTSIGAIVLVSLVLTALVLVTAGGIGLVLLVPLVWLCGVFGHVERHRIVALTGRRVEPPARRVQPWWRRLFLDVHSWRSTAYLALHGL</sequence>
<organism evidence="3 4">
    <name type="scientific">Janibacter indicus</name>
    <dbReference type="NCBI Taxonomy" id="857417"/>
    <lineage>
        <taxon>Bacteria</taxon>
        <taxon>Bacillati</taxon>
        <taxon>Actinomycetota</taxon>
        <taxon>Actinomycetes</taxon>
        <taxon>Micrococcales</taxon>
        <taxon>Intrasporangiaceae</taxon>
        <taxon>Janibacter</taxon>
    </lineage>
</organism>
<proteinExistence type="predicted"/>
<keyword evidence="1" id="KW-0812">Transmembrane</keyword>
<evidence type="ECO:0000313" key="3">
    <source>
        <dbReference type="EMBL" id="SMC61517.1"/>
    </source>
</evidence>
<dbReference type="RefSeq" id="WP_084450791.1">
    <property type="nucleotide sequence ID" value="NZ_FWXN01000006.1"/>
</dbReference>
<protein>
    <submittedName>
        <fullName evidence="3">Putative sensor</fullName>
    </submittedName>
</protein>
<dbReference type="AlphaFoldDB" id="A0A1W2ALE3"/>
<evidence type="ECO:0000256" key="1">
    <source>
        <dbReference type="SAM" id="Phobius"/>
    </source>
</evidence>
<dbReference type="Proteomes" id="UP000192634">
    <property type="component" value="Unassembled WGS sequence"/>
</dbReference>
<dbReference type="Pfam" id="PF13796">
    <property type="entry name" value="Sensor"/>
    <property type="match status" value="1"/>
</dbReference>
<feature type="domain" description="Putative sensor" evidence="2">
    <location>
        <begin position="29"/>
        <end position="120"/>
    </location>
</feature>
<feature type="transmembrane region" description="Helical" evidence="1">
    <location>
        <begin position="20"/>
        <end position="43"/>
    </location>
</feature>
<dbReference type="InterPro" id="IPR025828">
    <property type="entry name" value="Put_sensor_dom"/>
</dbReference>
<evidence type="ECO:0000259" key="2">
    <source>
        <dbReference type="Pfam" id="PF13796"/>
    </source>
</evidence>
<dbReference type="EMBL" id="FWXN01000006">
    <property type="protein sequence ID" value="SMC61517.1"/>
    <property type="molecule type" value="Genomic_DNA"/>
</dbReference>
<accession>A0A1W2ALE3</accession>
<reference evidence="3 4" key="1">
    <citation type="submission" date="2017-04" db="EMBL/GenBank/DDBJ databases">
        <authorList>
            <person name="Afonso C.L."/>
            <person name="Miller P.J."/>
            <person name="Scott M.A."/>
            <person name="Spackman E."/>
            <person name="Goraichik I."/>
            <person name="Dimitrov K.M."/>
            <person name="Suarez D.L."/>
            <person name="Swayne D.E."/>
        </authorList>
    </citation>
    <scope>NUCLEOTIDE SEQUENCE [LARGE SCALE GENOMIC DNA]</scope>
    <source>
        <strain evidence="3 4">CGMCC 1.12511</strain>
    </source>
</reference>
<feature type="transmembrane region" description="Helical" evidence="1">
    <location>
        <begin position="49"/>
        <end position="70"/>
    </location>
</feature>
<keyword evidence="1" id="KW-1133">Transmembrane helix</keyword>
<name>A0A1W2ALE3_9MICO</name>
<keyword evidence="1" id="KW-0472">Membrane</keyword>
<gene>
    <name evidence="3" type="ORF">SAMN06296429_10620</name>
</gene>
<evidence type="ECO:0000313" key="4">
    <source>
        <dbReference type="Proteomes" id="UP000192634"/>
    </source>
</evidence>